<feature type="region of interest" description="Disordered" evidence="1">
    <location>
        <begin position="65"/>
        <end position="167"/>
    </location>
</feature>
<organism evidence="2">
    <name type="scientific">Pseudomonas phage Cygsa01</name>
    <dbReference type="NCBI Taxonomy" id="3138529"/>
    <lineage>
        <taxon>Viruses</taxon>
    </lineage>
</organism>
<protein>
    <submittedName>
        <fullName evidence="2">Uncharacterized protein</fullName>
    </submittedName>
</protein>
<evidence type="ECO:0000256" key="1">
    <source>
        <dbReference type="SAM" id="MobiDB-lite"/>
    </source>
</evidence>
<dbReference type="Pfam" id="PF24224">
    <property type="entry name" value="DUF7440"/>
    <property type="match status" value="1"/>
</dbReference>
<evidence type="ECO:0000313" key="2">
    <source>
        <dbReference type="EMBL" id="XAI71218.1"/>
    </source>
</evidence>
<dbReference type="InterPro" id="IPR055863">
    <property type="entry name" value="DUF7440"/>
</dbReference>
<accession>A0AAU6W3Y4</accession>
<name>A0AAU6W3Y4_9VIRU</name>
<sequence>MKPSPIESKFPQKPECSYGEVVATDRGWEVVQPSGSKEILVSCHGLKTMMDADAGIEPELAPTIPAPVVITDPPPAFSESELAEQKRLEEERLAAAAKQEATGLVEGATFTPPEGAPNPVTTVPPEGAASTAPGETGANGSGTQESGESGTSGASSDTTGQGGDDSVALYTKEGLMALKMDEVRPIGKTFGVADTSKEKLVDKIIEAQAAKAAAQ</sequence>
<gene>
    <name evidence="2" type="ORF">Cygsa01_00172</name>
</gene>
<feature type="compositionally biased region" description="Low complexity" evidence="1">
    <location>
        <begin position="141"/>
        <end position="159"/>
    </location>
</feature>
<proteinExistence type="predicted"/>
<feature type="compositionally biased region" description="Basic and acidic residues" evidence="1">
    <location>
        <begin position="83"/>
        <end position="93"/>
    </location>
</feature>
<dbReference type="EMBL" id="PP179332">
    <property type="protein sequence ID" value="XAI71218.1"/>
    <property type="molecule type" value="Genomic_DNA"/>
</dbReference>
<reference evidence="2" key="1">
    <citation type="journal article" date="2024" name="J. Gen. Virol.">
        <title>Novel phages of Pseudomonas syringae unveil numerous potential auxiliary metabolic genes.</title>
        <authorList>
            <person name="Feltin C."/>
            <person name="Garneau J.R."/>
            <person name="Morris C.E."/>
            <person name="Berard A."/>
            <person name="Torres-Barcelo C."/>
        </authorList>
    </citation>
    <scope>NUCLEOTIDE SEQUENCE</scope>
</reference>